<protein>
    <submittedName>
        <fullName evidence="8">Fatty acid desaturase CarF family protein</fullName>
    </submittedName>
</protein>
<evidence type="ECO:0000313" key="8">
    <source>
        <dbReference type="EMBL" id="MFC3173260.1"/>
    </source>
</evidence>
<evidence type="ECO:0000256" key="6">
    <source>
        <dbReference type="SAM" id="Phobius"/>
    </source>
</evidence>
<keyword evidence="5 6" id="KW-0472">Membrane</keyword>
<dbReference type="Proteomes" id="UP001595604">
    <property type="component" value="Unassembled WGS sequence"/>
</dbReference>
<comment type="caution">
    <text evidence="8">The sequence shown here is derived from an EMBL/GenBank/DDBJ whole genome shotgun (WGS) entry which is preliminary data.</text>
</comment>
<accession>A0ABV7INU6</accession>
<sequence>MRPIEDNLSWRQALLGLFFLSSLANALALAARPSWWIAPGLVAGWYLADLASGLIHMWMDYRPCPPGKRLNDLFFYAGSRESDEYQTMLRERMAAITPFERLVYDFKNHHPRPLALGRRSLWRLIGSTLIVGGLPLSLALNLTWALWPLPAGLAAAALAFTIGASFAQLFHAALHRERNPWPIALLRRLGLLMTPPAHQLHHDTLRRDFATNCGWSNPLVNRLFTTLRRRGYLDDSGLEPSS</sequence>
<evidence type="ECO:0000256" key="3">
    <source>
        <dbReference type="ARBA" id="ARBA00022692"/>
    </source>
</evidence>
<evidence type="ECO:0000256" key="4">
    <source>
        <dbReference type="ARBA" id="ARBA00022989"/>
    </source>
</evidence>
<dbReference type="InterPro" id="IPR019547">
    <property type="entry name" value="Lipid_desat"/>
</dbReference>
<keyword evidence="9" id="KW-1185">Reference proteome</keyword>
<evidence type="ECO:0000256" key="2">
    <source>
        <dbReference type="ARBA" id="ARBA00007620"/>
    </source>
</evidence>
<dbReference type="Pfam" id="PF10520">
    <property type="entry name" value="Lipid_desat"/>
    <property type="match status" value="1"/>
</dbReference>
<organism evidence="8 9">
    <name type="scientific">Novosphingobium bradum</name>
    <dbReference type="NCBI Taxonomy" id="1737444"/>
    <lineage>
        <taxon>Bacteria</taxon>
        <taxon>Pseudomonadati</taxon>
        <taxon>Pseudomonadota</taxon>
        <taxon>Alphaproteobacteria</taxon>
        <taxon>Sphingomonadales</taxon>
        <taxon>Sphingomonadaceae</taxon>
        <taxon>Novosphingobium</taxon>
    </lineage>
</organism>
<evidence type="ECO:0000256" key="5">
    <source>
        <dbReference type="ARBA" id="ARBA00023136"/>
    </source>
</evidence>
<feature type="transmembrane region" description="Helical" evidence="6">
    <location>
        <begin position="40"/>
        <end position="59"/>
    </location>
</feature>
<reference evidence="9" key="1">
    <citation type="journal article" date="2019" name="Int. J. Syst. Evol. Microbiol.">
        <title>The Global Catalogue of Microorganisms (GCM) 10K type strain sequencing project: providing services to taxonomists for standard genome sequencing and annotation.</title>
        <authorList>
            <consortium name="The Broad Institute Genomics Platform"/>
            <consortium name="The Broad Institute Genome Sequencing Center for Infectious Disease"/>
            <person name="Wu L."/>
            <person name="Ma J."/>
        </authorList>
    </citation>
    <scope>NUCLEOTIDE SEQUENCE [LARGE SCALE GENOMIC DNA]</scope>
    <source>
        <strain evidence="9">KCTC 42984</strain>
    </source>
</reference>
<comment type="similarity">
    <text evidence="2">Belongs to the fatty acid desaturase CarF family.</text>
</comment>
<proteinExistence type="inferred from homology"/>
<feature type="domain" description="Lipid desaturase" evidence="7">
    <location>
        <begin position="103"/>
        <end position="222"/>
    </location>
</feature>
<evidence type="ECO:0000259" key="7">
    <source>
        <dbReference type="Pfam" id="PF10520"/>
    </source>
</evidence>
<keyword evidence="4 6" id="KW-1133">Transmembrane helix</keyword>
<keyword evidence="3 6" id="KW-0812">Transmembrane</keyword>
<feature type="transmembrane region" description="Helical" evidence="6">
    <location>
        <begin position="121"/>
        <end position="147"/>
    </location>
</feature>
<comment type="subcellular location">
    <subcellularLocation>
        <location evidence="1">Membrane</location>
        <topology evidence="1">Multi-pass membrane protein</topology>
    </subcellularLocation>
</comment>
<feature type="transmembrane region" description="Helical" evidence="6">
    <location>
        <begin position="153"/>
        <end position="174"/>
    </location>
</feature>
<dbReference type="RefSeq" id="WP_379508643.1">
    <property type="nucleotide sequence ID" value="NZ_JBHRTQ010000003.1"/>
</dbReference>
<name>A0ABV7INU6_9SPHN</name>
<dbReference type="EMBL" id="JBHRTQ010000003">
    <property type="protein sequence ID" value="MFC3173260.1"/>
    <property type="molecule type" value="Genomic_DNA"/>
</dbReference>
<evidence type="ECO:0000313" key="9">
    <source>
        <dbReference type="Proteomes" id="UP001595604"/>
    </source>
</evidence>
<gene>
    <name evidence="8" type="ORF">ACFOD9_03230</name>
</gene>
<evidence type="ECO:0000256" key="1">
    <source>
        <dbReference type="ARBA" id="ARBA00004141"/>
    </source>
</evidence>